<dbReference type="Pfam" id="PF14897">
    <property type="entry name" value="EpsG"/>
    <property type="match status" value="1"/>
</dbReference>
<keyword evidence="1" id="KW-0472">Membrane</keyword>
<gene>
    <name evidence="2" type="primary">funJ15</name>
</gene>
<name>T1RQ81_GLAPU</name>
<dbReference type="InterPro" id="IPR049458">
    <property type="entry name" value="EpsG-like"/>
</dbReference>
<evidence type="ECO:0008006" key="3">
    <source>
        <dbReference type="Google" id="ProtNLM"/>
    </source>
</evidence>
<feature type="transmembrane region" description="Helical" evidence="1">
    <location>
        <begin position="160"/>
        <end position="184"/>
    </location>
</feature>
<feature type="transmembrane region" description="Helical" evidence="1">
    <location>
        <begin position="190"/>
        <end position="212"/>
    </location>
</feature>
<organism evidence="2">
    <name type="scientific">Glaesserella parasuis</name>
    <name type="common">Haemophilus parasuis</name>
    <dbReference type="NCBI Taxonomy" id="738"/>
    <lineage>
        <taxon>Bacteria</taxon>
        <taxon>Pseudomonadati</taxon>
        <taxon>Pseudomonadota</taxon>
        <taxon>Gammaproteobacteria</taxon>
        <taxon>Pasteurellales</taxon>
        <taxon>Pasteurellaceae</taxon>
        <taxon>Glaesserella</taxon>
    </lineage>
</organism>
<reference evidence="2" key="2">
    <citation type="submission" date="2013-03" db="EMBL/GenBank/DDBJ databases">
        <authorList>
            <person name="Howell K."/>
            <person name="Weinert L."/>
            <person name="Luan S.-L."/>
            <person name="Peters S."/>
            <person name="Aragon V."/>
            <person name="Angen O."/>
            <person name="Tucker A.W."/>
            <person name="Maskell D.J."/>
        </authorList>
    </citation>
    <scope>NUCLEOTIDE SEQUENCE</scope>
    <source>
        <strain evidence="2">SD-84-15995</strain>
    </source>
</reference>
<dbReference type="EMBL" id="KC795538">
    <property type="protein sequence ID" value="AGM38880.1"/>
    <property type="molecule type" value="Genomic_DNA"/>
</dbReference>
<feature type="transmembrane region" description="Helical" evidence="1">
    <location>
        <begin position="121"/>
        <end position="148"/>
    </location>
</feature>
<dbReference type="RefSeq" id="WP_021114638.1">
    <property type="nucleotide sequence ID" value="NZ_JBJDTL010000001.1"/>
</dbReference>
<feature type="transmembrane region" description="Helical" evidence="1">
    <location>
        <begin position="90"/>
        <end position="109"/>
    </location>
</feature>
<evidence type="ECO:0000256" key="1">
    <source>
        <dbReference type="SAM" id="Phobius"/>
    </source>
</evidence>
<accession>T1RQ81</accession>
<dbReference type="AlphaFoldDB" id="T1RQ81"/>
<evidence type="ECO:0000313" key="2">
    <source>
        <dbReference type="EMBL" id="AGM38880.1"/>
    </source>
</evidence>
<proteinExistence type="predicted"/>
<protein>
    <recommendedName>
        <fullName evidence="3">EpsG family protein</fullName>
    </recommendedName>
</protein>
<feature type="transmembrane region" description="Helical" evidence="1">
    <location>
        <begin position="289"/>
        <end position="305"/>
    </location>
</feature>
<feature type="transmembrane region" description="Helical" evidence="1">
    <location>
        <begin position="311"/>
        <end position="329"/>
    </location>
</feature>
<feature type="transmembrane region" description="Helical" evidence="1">
    <location>
        <begin position="26"/>
        <end position="45"/>
    </location>
</feature>
<feature type="transmembrane region" description="Helical" evidence="1">
    <location>
        <begin position="262"/>
        <end position="282"/>
    </location>
</feature>
<reference evidence="2" key="1">
    <citation type="journal article" date="2013" name="J. Bacteriol.">
        <title>Gene content and diversity of the loci encoding biosynthesis of capsular polysaccharides of the 15 serovar reference strains of Haemophilus parasuis.</title>
        <authorList>
            <consortium name="BRaDP1T Consortium"/>
            <person name="Howell K.J."/>
            <person name="Weinert L.A."/>
            <person name="Luan S.L."/>
            <person name="Peters S.E."/>
            <person name="Chaudhuri R.R."/>
            <person name="Harris D."/>
            <person name="Angen O."/>
            <person name="Aragon V."/>
            <person name="Parkhill J."/>
            <person name="Langford P.R."/>
            <person name="Rycroft A.N."/>
            <person name="Wren B.W."/>
            <person name="Tucker A.W."/>
            <person name="Maskell D.J."/>
        </authorList>
    </citation>
    <scope>NUCLEOTIDE SEQUENCE</scope>
    <source>
        <strain evidence="2">SD-84-15995</strain>
    </source>
</reference>
<sequence length="348" mass="41399">MVAYFFILLVILGISGIEQKILKQNGIWLSSLILIIFASIRDYTVGTDTVNYVNKFIIGYRINFEYEHNYYVEPVFQIIEYLIYQLTDNYFWLFFVCFMIIIPCNLLFFKKYSVDYKLSVFIFVAYGLYTFSFNTLRNGIAIAIIVWGFKFFLEEKTFKYIFVCLLATLFHISALAMILFYFLVIINVKFIYKLCFVLLLSFFLSDFVIDFMATSNSRYEIYTEKIYENKGSFIFIFYLSCFVIFTYFKINLFKEDMLYRKLYQFYGLGIVFLIPIVISDLHPSGPQRFLYYFSWVICILFPMIFSKLKSTGIKSLFYVFSLIAFYLVLDKFGGIVPYKINSIFEIIL</sequence>
<keyword evidence="1" id="KW-0812">Transmembrane</keyword>
<feature type="transmembrane region" description="Helical" evidence="1">
    <location>
        <begin position="233"/>
        <end position="250"/>
    </location>
</feature>
<keyword evidence="1" id="KW-1133">Transmembrane helix</keyword>